<protein>
    <recommendedName>
        <fullName evidence="3">DUF2194 domain-containing protein</fullName>
    </recommendedName>
</protein>
<dbReference type="InterPro" id="IPR029062">
    <property type="entry name" value="Class_I_gatase-like"/>
</dbReference>
<dbReference type="Pfam" id="PF09960">
    <property type="entry name" value="DUF2194"/>
    <property type="match status" value="1"/>
</dbReference>
<keyword evidence="2" id="KW-1185">Reference proteome</keyword>
<comment type="caution">
    <text evidence="1">The sequence shown here is derived from an EMBL/GenBank/DDBJ whole genome shotgun (WGS) entry which is preliminary data.</text>
</comment>
<dbReference type="Gene3D" id="3.40.50.880">
    <property type="match status" value="1"/>
</dbReference>
<accession>A0A0N8H405</accession>
<dbReference type="Proteomes" id="UP000050280">
    <property type="component" value="Unassembled WGS sequence"/>
</dbReference>
<evidence type="ECO:0000313" key="2">
    <source>
        <dbReference type="Proteomes" id="UP000050280"/>
    </source>
</evidence>
<evidence type="ECO:0000313" key="1">
    <source>
        <dbReference type="EMBL" id="KPM32028.1"/>
    </source>
</evidence>
<dbReference type="PATRIC" id="fig|1300341.3.peg.1862"/>
<proteinExistence type="predicted"/>
<organism evidence="1 2">
    <name type="scientific">Croceitalea dokdonensis DOKDO 023</name>
    <dbReference type="NCBI Taxonomy" id="1300341"/>
    <lineage>
        <taxon>Bacteria</taxon>
        <taxon>Pseudomonadati</taxon>
        <taxon>Bacteroidota</taxon>
        <taxon>Flavobacteriia</taxon>
        <taxon>Flavobacteriales</taxon>
        <taxon>Flavobacteriaceae</taxon>
        <taxon>Croceitalea</taxon>
    </lineage>
</organism>
<dbReference type="InterPro" id="IPR018695">
    <property type="entry name" value="DUF2194"/>
</dbReference>
<evidence type="ECO:0008006" key="3">
    <source>
        <dbReference type="Google" id="ProtNLM"/>
    </source>
</evidence>
<dbReference type="STRING" id="1300341.I595_1676"/>
<name>A0A0N8H405_9FLAO</name>
<reference evidence="1 2" key="1">
    <citation type="submission" date="2015-09" db="EMBL/GenBank/DDBJ databases">
        <title>Genome sequence of the marine flavobacterium Croceitalea dokdonensis DOKDO 023 that contains proton- and sodium-pumping rhodopsins.</title>
        <authorList>
            <person name="Kwon S.-K."/>
            <person name="Lee H.K."/>
            <person name="Kwak M.-J."/>
            <person name="Kim J.F."/>
        </authorList>
    </citation>
    <scope>NUCLEOTIDE SEQUENCE [LARGE SCALE GENOMIC DNA]</scope>
    <source>
        <strain evidence="1 2">DOKDO 023</strain>
    </source>
</reference>
<sequence>MVMMLWVVSCKTTTDAYGDFETLVKSGEAPLVTLLVDDVEHVQEDPFTQIKKAADYAKIAVTEKPMSVFNTYGKIAPSTRIICIEDTYPISDMAVDSLHTFVAKGGTLFLAKTTFDERMVFLMGLSPSYKMVADTEATGIKFKENVLPEMAGLHIVEDTKHTGLRGENFSQRTKVLATALNSDDFPVITLNNVGNGKVVLFNSVLDFDKRTRGLVFAQLLAGLEGVPYPVANVANIHLDDFPAPVYDIYKEPVKTQMGLNMSDYVTNVWWPDMQDLARKHDLKYTAYPAFDYNYSVSPPFIFEEWEANRFNKNDYDQEISGWLGRDVLRKGHELGFHGYNHVSLTQYEWDQPDYMVTALNAAAKKWKTSKFRNLPTSYVPPSNIIDSLGLAKLKEGMPSLKYMQSIYLGKREDGGNREFEPDPYNPHFFDVPRISSGYFLKDKSKFNISSLFLLTGIWTHFVHPDDVFQIPDGSNATTAGSYGYRNPEELPWRTFKGKKGLLETFDGELTLFKEHYPLTRFMTATAAAESIVKWRYAYYQHINKDGLYAVLSDDFMDDEKFENYWFTYVSEANDALFERNLESEVMFYHKSKFLDGYLYQIKTDGAFISLVDLKYENQGNEQQLSAIIEEERQKFQRAKFDLLPFLTRLEELKNLGEYNTAASLVEKEVKNGKNLPLAEWMTYAQLLSWQNNPGRFWSFLEETYQDNPSNNLIYLALKADKTYGVPTQDISERWLSRAIGANLGGLPILREYAQSFDTEGNQENIKQTLFKIYKLTGNDDDQLAYLRYLVDSKDANLITELNNAVPCSGKLSDIAYDIAWAYADNFDFNAAYQWSKCSTQIDRETADDWFYKSKYFEELKDKEPYTYFGILLRTDENRAFKELELVQICTRELRPLAGQIAELFGDNEDYRGAVAWSKCAKTVPVKKLMLWQYELKNYVQVKKIYQHYIIEHPKAYDVMTQMARIHLYMGDLQSMAKLVAQLPPSTDFVQLRGLLNKNIEYADLKLKKHLIYTYDALFSEKTKKEIKEEIRVQRGNDFFFQGSSMNDRFDPTQLEFTGGYDLIDKRENIHRLAGVRGFVFPINFITNEPDNLERNLIGLQYGFTKKLNEKNEVGLMARVEGDNANNTFLQAGASWNRTGSNTFLATQLTYRPVQTGPGYVRNIYQTLFSLYAELGTTNRIKPIFTLEGNQYSDDNMDATVNTRIEAQLIKGAVLELTPLVEGAYSLATDDLRDGFPYWMADNRLIAGGGLALRLGKLESKFYLDTSATLFYENQGEPTFERYLANLNVKIKKYFTVSAGAEFYTIESFFSNAFNLGLKYDISPLK</sequence>
<dbReference type="SUPFAM" id="SSF88713">
    <property type="entry name" value="Glycoside hydrolase/deacetylase"/>
    <property type="match status" value="1"/>
</dbReference>
<gene>
    <name evidence="1" type="ORF">I595_1676</name>
</gene>
<dbReference type="EMBL" id="LDJX01000003">
    <property type="protein sequence ID" value="KPM32028.1"/>
    <property type="molecule type" value="Genomic_DNA"/>
</dbReference>
<dbReference type="GO" id="GO:0005975">
    <property type="term" value="P:carbohydrate metabolic process"/>
    <property type="evidence" value="ECO:0007669"/>
    <property type="project" value="InterPro"/>
</dbReference>
<dbReference type="InterPro" id="IPR011330">
    <property type="entry name" value="Glyco_hydro/deAcase_b/a-brl"/>
</dbReference>